<dbReference type="Proteomes" id="UP000216311">
    <property type="component" value="Unassembled WGS sequence"/>
</dbReference>
<protein>
    <submittedName>
        <fullName evidence="1">Uncharacterized protein</fullName>
    </submittedName>
</protein>
<comment type="caution">
    <text evidence="1">The sequence shown here is derived from an EMBL/GenBank/DDBJ whole genome shotgun (WGS) entry which is preliminary data.</text>
</comment>
<gene>
    <name evidence="1" type="ORF">CGZ93_15680</name>
</gene>
<name>A0A255GRJ6_9ACTN</name>
<dbReference type="AlphaFoldDB" id="A0A255GRJ6"/>
<dbReference type="Pfam" id="PF08811">
    <property type="entry name" value="DUF1800"/>
    <property type="match status" value="1"/>
</dbReference>
<dbReference type="InterPro" id="IPR014917">
    <property type="entry name" value="DUF1800"/>
</dbReference>
<keyword evidence="2" id="KW-1185">Reference proteome</keyword>
<organism evidence="1 2">
    <name type="scientific">Enemella dayhoffiae</name>
    <dbReference type="NCBI Taxonomy" id="2016507"/>
    <lineage>
        <taxon>Bacteria</taxon>
        <taxon>Bacillati</taxon>
        <taxon>Actinomycetota</taxon>
        <taxon>Actinomycetes</taxon>
        <taxon>Propionibacteriales</taxon>
        <taxon>Propionibacteriaceae</taxon>
        <taxon>Enemella</taxon>
    </lineage>
</organism>
<sequence length="190" mass="21014">MAPRPSRIPRPTATLTAQIAGRTPRQWLEEQLNPAGVADPRVEAIIAKYYPVVNAETGAEVRTYTADRPWEAAPALVRAIVLRQVFGNRHLLESMTEFWPDQIFVGAQGKSESYVAHFNHTVLRRHALGRFADLLLAALRHPALLAYLDNDANSRDNPNENLGREVPELHTVGVPGWSSTATPLGVARAR</sequence>
<evidence type="ECO:0000313" key="1">
    <source>
        <dbReference type="EMBL" id="OYO18419.1"/>
    </source>
</evidence>
<reference evidence="1 2" key="1">
    <citation type="submission" date="2017-07" db="EMBL/GenBank/DDBJ databases">
        <title>Draft whole genome sequences of clinical Proprionibacteriaceae strains.</title>
        <authorList>
            <person name="Bernier A.-M."/>
            <person name="Bernard K."/>
            <person name="Domingo M.-C."/>
        </authorList>
    </citation>
    <scope>NUCLEOTIDE SEQUENCE [LARGE SCALE GENOMIC DNA]</scope>
    <source>
        <strain evidence="1 2">NML 130396</strain>
    </source>
</reference>
<dbReference type="RefSeq" id="WP_094365087.1">
    <property type="nucleotide sequence ID" value="NZ_NMVQ01000044.1"/>
</dbReference>
<proteinExistence type="predicted"/>
<dbReference type="EMBL" id="NMVQ01000044">
    <property type="protein sequence ID" value="OYO18419.1"/>
    <property type="molecule type" value="Genomic_DNA"/>
</dbReference>
<accession>A0A255GRJ6</accession>
<evidence type="ECO:0000313" key="2">
    <source>
        <dbReference type="Proteomes" id="UP000216311"/>
    </source>
</evidence>
<dbReference type="OrthoDB" id="9772295at2"/>